<keyword evidence="2" id="KW-1185">Reference proteome</keyword>
<dbReference type="InterPro" id="IPR029068">
    <property type="entry name" value="Glyas_Bleomycin-R_OHBP_Dase"/>
</dbReference>
<evidence type="ECO:0008006" key="3">
    <source>
        <dbReference type="Google" id="ProtNLM"/>
    </source>
</evidence>
<dbReference type="RefSeq" id="WP_049992166.1">
    <property type="nucleotide sequence ID" value="NZ_FOIS01000004.1"/>
</dbReference>
<dbReference type="Proteomes" id="UP000183275">
    <property type="component" value="Unassembled WGS sequence"/>
</dbReference>
<gene>
    <name evidence="1" type="ORF">SAMN05216285_3213</name>
</gene>
<protein>
    <recommendedName>
        <fullName evidence="3">VOC domain-containing protein</fullName>
    </recommendedName>
</protein>
<proteinExistence type="predicted"/>
<dbReference type="OrthoDB" id="167507at2157"/>
<evidence type="ECO:0000313" key="2">
    <source>
        <dbReference type="Proteomes" id="UP000183275"/>
    </source>
</evidence>
<name>A0A1I0Q8I9_9EURY</name>
<evidence type="ECO:0000313" key="1">
    <source>
        <dbReference type="EMBL" id="SEW23084.1"/>
    </source>
</evidence>
<dbReference type="STRING" id="1202768.SAMN05216285_3213"/>
<reference evidence="2" key="1">
    <citation type="submission" date="2016-10" db="EMBL/GenBank/DDBJ databases">
        <authorList>
            <person name="Varghese N."/>
        </authorList>
    </citation>
    <scope>NUCLEOTIDE SEQUENCE [LARGE SCALE GENOMIC DNA]</scope>
    <source>
        <strain evidence="2">CGMCC 1.12284</strain>
    </source>
</reference>
<dbReference type="AlphaFoldDB" id="A0A1I0Q8I9"/>
<sequence>MDMPDTRLFHLHYHVPDVEYAEQVLADNGLPLRARFGSVDGETVAVEPGEEPPEGFRLRLQDAQRGYANVTFTRGKHVQFDHLGIVTSAFDVIIERAKKADWTVQGVDGPRTFLIPPWGFRIEVHPEDGRIATTLGSWEESRFENVVLTVPSPSEVEDGLQSVLGHISGVSIRKGESQPHVPKATLGGQAFPGGLTIRASTLAADSASETPEEAK</sequence>
<dbReference type="EMBL" id="FOIS01000004">
    <property type="protein sequence ID" value="SEW23084.1"/>
    <property type="molecule type" value="Genomic_DNA"/>
</dbReference>
<dbReference type="SUPFAM" id="SSF54593">
    <property type="entry name" value="Glyoxalase/Bleomycin resistance protein/Dihydroxybiphenyl dioxygenase"/>
    <property type="match status" value="1"/>
</dbReference>
<accession>A0A1I0Q8I9</accession>
<organism evidence="1 2">
    <name type="scientific">Natrinema salifodinae</name>
    <dbReference type="NCBI Taxonomy" id="1202768"/>
    <lineage>
        <taxon>Archaea</taxon>
        <taxon>Methanobacteriati</taxon>
        <taxon>Methanobacteriota</taxon>
        <taxon>Stenosarchaea group</taxon>
        <taxon>Halobacteria</taxon>
        <taxon>Halobacteriales</taxon>
        <taxon>Natrialbaceae</taxon>
        <taxon>Natrinema</taxon>
    </lineage>
</organism>